<dbReference type="EMBL" id="FNJN01000002">
    <property type="protein sequence ID" value="SDO78243.1"/>
    <property type="molecule type" value="Genomic_DNA"/>
</dbReference>
<sequence>MNDDYESRWRQVEASIGKAVVMWSRLEFFIGMTFRASLQNSPTAVGAFLARQLQVSALLEALKIAATEFPDKGSESIRDWVGQCKSLSQERNRLFHGSYADQSDGIEWHPTIIWTSRNAGGEAPAHLEFERFDASNIYNFVHGCQAALEAHASLPSSLVDWVKNADE</sequence>
<dbReference type="Proteomes" id="UP000186456">
    <property type="component" value="Unassembled WGS sequence"/>
</dbReference>
<accession>A0A1H0MCS8</accession>
<evidence type="ECO:0000313" key="2">
    <source>
        <dbReference type="Proteomes" id="UP000186456"/>
    </source>
</evidence>
<reference evidence="1 2" key="1">
    <citation type="submission" date="2016-10" db="EMBL/GenBank/DDBJ databases">
        <authorList>
            <person name="de Groot N.N."/>
        </authorList>
    </citation>
    <scope>NUCLEOTIDE SEQUENCE [LARGE SCALE GENOMIC DNA]</scope>
    <source>
        <strain evidence="1 2">StLB037</strain>
    </source>
</reference>
<dbReference type="AlphaFoldDB" id="A0A1H0MCS8"/>
<proteinExistence type="predicted"/>
<name>A0A1H0MCS8_MICTS</name>
<gene>
    <name evidence="1" type="ORF">SAMN04487788_0877</name>
</gene>
<dbReference type="RefSeq" id="WP_143017824.1">
    <property type="nucleotide sequence ID" value="NZ_FNJN01000002.1"/>
</dbReference>
<organism evidence="1 2">
    <name type="scientific">Microbacterium testaceum (strain StLB037)</name>
    <dbReference type="NCBI Taxonomy" id="979556"/>
    <lineage>
        <taxon>Bacteria</taxon>
        <taxon>Bacillati</taxon>
        <taxon>Actinomycetota</taxon>
        <taxon>Actinomycetes</taxon>
        <taxon>Micrococcales</taxon>
        <taxon>Microbacteriaceae</taxon>
        <taxon>Microbacterium</taxon>
    </lineage>
</organism>
<protein>
    <submittedName>
        <fullName evidence="1">Uncharacterized protein</fullName>
    </submittedName>
</protein>
<evidence type="ECO:0000313" key="1">
    <source>
        <dbReference type="EMBL" id="SDO78243.1"/>
    </source>
</evidence>